<reference evidence="5 6" key="1">
    <citation type="journal article" date="2019" name="Int. J. Syst. Evol. Microbiol.">
        <title>The Global Catalogue of Microorganisms (GCM) 10K type strain sequencing project: providing services to taxonomists for standard genome sequencing and annotation.</title>
        <authorList>
            <consortium name="The Broad Institute Genomics Platform"/>
            <consortium name="The Broad Institute Genome Sequencing Center for Infectious Disease"/>
            <person name="Wu L."/>
            <person name="Ma J."/>
        </authorList>
    </citation>
    <scope>NUCLEOTIDE SEQUENCE [LARGE SCALE GENOMIC DNA]</scope>
    <source>
        <strain evidence="5 6">JCM 14326</strain>
    </source>
</reference>
<dbReference type="InterPro" id="IPR001977">
    <property type="entry name" value="Depp_CoAkinase"/>
</dbReference>
<dbReference type="PROSITE" id="PS51219">
    <property type="entry name" value="DPCK"/>
    <property type="match status" value="1"/>
</dbReference>
<feature type="binding site" evidence="3">
    <location>
        <begin position="11"/>
        <end position="16"/>
    </location>
    <ligand>
        <name>ATP</name>
        <dbReference type="ChEBI" id="CHEBI:30616"/>
    </ligand>
</feature>
<evidence type="ECO:0000313" key="6">
    <source>
        <dbReference type="Proteomes" id="UP001501094"/>
    </source>
</evidence>
<keyword evidence="3" id="KW-0808">Transferase</keyword>
<comment type="caution">
    <text evidence="5">The sequence shown here is derived from an EMBL/GenBank/DDBJ whole genome shotgun (WGS) entry which is preliminary data.</text>
</comment>
<dbReference type="EC" id="2.7.1.24" evidence="3 4"/>
<dbReference type="Proteomes" id="UP001501094">
    <property type="component" value="Unassembled WGS sequence"/>
</dbReference>
<protein>
    <recommendedName>
        <fullName evidence="3 4">Dephospho-CoA kinase</fullName>
        <ecNumber evidence="3 4">2.7.1.24</ecNumber>
    </recommendedName>
    <alternativeName>
        <fullName evidence="3">Dephosphocoenzyme A kinase</fullName>
    </alternativeName>
</protein>
<keyword evidence="6" id="KW-1185">Reference proteome</keyword>
<keyword evidence="2 3" id="KW-0067">ATP-binding</keyword>
<evidence type="ECO:0000256" key="4">
    <source>
        <dbReference type="NCBIfam" id="TIGR00152"/>
    </source>
</evidence>
<dbReference type="EMBL" id="BAAANL010000002">
    <property type="protein sequence ID" value="GAA1858327.1"/>
    <property type="molecule type" value="Genomic_DNA"/>
</dbReference>
<proteinExistence type="inferred from homology"/>
<dbReference type="CDD" id="cd02022">
    <property type="entry name" value="DPCK"/>
    <property type="match status" value="1"/>
</dbReference>
<dbReference type="PANTHER" id="PTHR10695:SF46">
    <property type="entry name" value="BIFUNCTIONAL COENZYME A SYNTHASE-RELATED"/>
    <property type="match status" value="1"/>
</dbReference>
<comment type="function">
    <text evidence="3">Catalyzes the phosphorylation of the 3'-hydroxyl group of dephosphocoenzyme A to form coenzyme A.</text>
</comment>
<dbReference type="Gene3D" id="3.40.50.300">
    <property type="entry name" value="P-loop containing nucleotide triphosphate hydrolases"/>
    <property type="match status" value="1"/>
</dbReference>
<evidence type="ECO:0000256" key="1">
    <source>
        <dbReference type="ARBA" id="ARBA00022741"/>
    </source>
</evidence>
<dbReference type="RefSeq" id="WP_344101123.1">
    <property type="nucleotide sequence ID" value="NZ_BAAANL010000002.1"/>
</dbReference>
<dbReference type="Pfam" id="PF01121">
    <property type="entry name" value="CoaE"/>
    <property type="match status" value="1"/>
</dbReference>
<dbReference type="HAMAP" id="MF_00376">
    <property type="entry name" value="Dephospho_CoA_kinase"/>
    <property type="match status" value="1"/>
</dbReference>
<evidence type="ECO:0000313" key="5">
    <source>
        <dbReference type="EMBL" id="GAA1858327.1"/>
    </source>
</evidence>
<organism evidence="5 6">
    <name type="scientific">Myceligenerans crystallogenes</name>
    <dbReference type="NCBI Taxonomy" id="316335"/>
    <lineage>
        <taxon>Bacteria</taxon>
        <taxon>Bacillati</taxon>
        <taxon>Actinomycetota</taxon>
        <taxon>Actinomycetes</taxon>
        <taxon>Micrococcales</taxon>
        <taxon>Promicromonosporaceae</taxon>
        <taxon>Myceligenerans</taxon>
    </lineage>
</organism>
<dbReference type="PANTHER" id="PTHR10695">
    <property type="entry name" value="DEPHOSPHO-COA KINASE-RELATED"/>
    <property type="match status" value="1"/>
</dbReference>
<name>A0ABN2N902_9MICO</name>
<keyword evidence="3" id="KW-0173">Coenzyme A biosynthesis</keyword>
<comment type="pathway">
    <text evidence="3">Cofactor biosynthesis; coenzyme A biosynthesis; CoA from (R)-pantothenate: step 5/5.</text>
</comment>
<gene>
    <name evidence="3" type="primary">coaE</name>
    <name evidence="5" type="ORF">GCM10009751_14750</name>
</gene>
<comment type="subcellular location">
    <subcellularLocation>
        <location evidence="3">Cytoplasm</location>
    </subcellularLocation>
</comment>
<comment type="catalytic activity">
    <reaction evidence="3">
        <text>3'-dephospho-CoA + ATP = ADP + CoA + H(+)</text>
        <dbReference type="Rhea" id="RHEA:18245"/>
        <dbReference type="ChEBI" id="CHEBI:15378"/>
        <dbReference type="ChEBI" id="CHEBI:30616"/>
        <dbReference type="ChEBI" id="CHEBI:57287"/>
        <dbReference type="ChEBI" id="CHEBI:57328"/>
        <dbReference type="ChEBI" id="CHEBI:456216"/>
        <dbReference type="EC" id="2.7.1.24"/>
    </reaction>
</comment>
<dbReference type="InterPro" id="IPR027417">
    <property type="entry name" value="P-loop_NTPase"/>
</dbReference>
<dbReference type="NCBIfam" id="NF002879">
    <property type="entry name" value="PRK03333.1"/>
    <property type="match status" value="1"/>
</dbReference>
<keyword evidence="3" id="KW-0418">Kinase</keyword>
<evidence type="ECO:0000256" key="2">
    <source>
        <dbReference type="ARBA" id="ARBA00022840"/>
    </source>
</evidence>
<comment type="similarity">
    <text evidence="3">Belongs to the CoaE family.</text>
</comment>
<evidence type="ECO:0000256" key="3">
    <source>
        <dbReference type="HAMAP-Rule" id="MF_00376"/>
    </source>
</evidence>
<accession>A0ABN2N902</accession>
<keyword evidence="3" id="KW-0963">Cytoplasm</keyword>
<sequence>MFRIGLTGGIAAGKSVAARRFAELGAVVVDHDQLARDAVAPGSVGLEEIAAAFGEDAIAADGTLDRAALGRIVFADDDARERLNGIIHPQVRRLSAEREAAAAVRDPRAVVVHDIPLLVETGQAEAFHLVAVVHTPAGQRLTRLLESRGMAEDEARGRIGAQAPDDVRLAAADVVLDGSGTPAELEAQVDELWERVQREVAQEASAEADDAALHDVRQYGGGAAGA</sequence>
<keyword evidence="1 3" id="KW-0547">Nucleotide-binding</keyword>
<dbReference type="NCBIfam" id="TIGR00152">
    <property type="entry name" value="dephospho-CoA kinase"/>
    <property type="match status" value="1"/>
</dbReference>
<dbReference type="SUPFAM" id="SSF52540">
    <property type="entry name" value="P-loop containing nucleoside triphosphate hydrolases"/>
    <property type="match status" value="1"/>
</dbReference>